<evidence type="ECO:0000256" key="2">
    <source>
        <dbReference type="ARBA" id="ARBA00001946"/>
    </source>
</evidence>
<organism evidence="9 10">
    <name type="scientific">Persicobacter psychrovividus</name>
    <dbReference type="NCBI Taxonomy" id="387638"/>
    <lineage>
        <taxon>Bacteria</taxon>
        <taxon>Pseudomonadati</taxon>
        <taxon>Bacteroidota</taxon>
        <taxon>Cytophagia</taxon>
        <taxon>Cytophagales</taxon>
        <taxon>Persicobacteraceae</taxon>
        <taxon>Persicobacter</taxon>
    </lineage>
</organism>
<dbReference type="PANTHER" id="PTHR11839">
    <property type="entry name" value="UDP/ADP-SUGAR PYROPHOSPHATASE"/>
    <property type="match status" value="1"/>
</dbReference>
<dbReference type="InterPro" id="IPR015797">
    <property type="entry name" value="NUDIX_hydrolase-like_dom_sf"/>
</dbReference>
<evidence type="ECO:0000313" key="9">
    <source>
        <dbReference type="EMBL" id="BDC99742.1"/>
    </source>
</evidence>
<dbReference type="CDD" id="cd24161">
    <property type="entry name" value="NUDIX_ADPRase_Ndx2"/>
    <property type="match status" value="1"/>
</dbReference>
<evidence type="ECO:0000313" key="10">
    <source>
        <dbReference type="Proteomes" id="UP001354989"/>
    </source>
</evidence>
<reference evidence="9 10" key="1">
    <citation type="submission" date="2021-12" db="EMBL/GenBank/DDBJ databases">
        <title>Genome sequencing of bacteria with rrn-lacking chromosome and rrn-plasmid.</title>
        <authorList>
            <person name="Anda M."/>
            <person name="Iwasaki W."/>
        </authorList>
    </citation>
    <scope>NUCLEOTIDE SEQUENCE [LARGE SCALE GENOMIC DNA]</scope>
    <source>
        <strain evidence="9 10">NBRC 101262</strain>
    </source>
</reference>
<dbReference type="InterPro" id="IPR020084">
    <property type="entry name" value="NUDIX_hydrolase_CS"/>
</dbReference>
<dbReference type="SUPFAM" id="SSF55811">
    <property type="entry name" value="Nudix"/>
    <property type="match status" value="1"/>
</dbReference>
<evidence type="ECO:0000259" key="8">
    <source>
        <dbReference type="PROSITE" id="PS51462"/>
    </source>
</evidence>
<sequence length="181" mass="20363">MKEMENPWKKLNSDTVHETPWIKIEQDQVITPSGKKDQYSKVHFQQKAVGALTIDQEGNIWLVGQYRYAIDQYSWEIPLGGAPAGEPALEAAKRELKEETGIVAKSWHPFLYLHPSVSSTDQEAEIFLAQEVTHGTTAPDETEVLEVKKVSLKTALQMIDNHQITEAISVAAIYKYALLKS</sequence>
<comment type="similarity">
    <text evidence="3">Belongs to the Nudix hydrolase family. NudK subfamily.</text>
</comment>
<evidence type="ECO:0000256" key="1">
    <source>
        <dbReference type="ARBA" id="ARBA00000847"/>
    </source>
</evidence>
<accession>A0ABM7VFK1</accession>
<feature type="domain" description="Nudix hydrolase" evidence="8">
    <location>
        <begin position="44"/>
        <end position="172"/>
    </location>
</feature>
<dbReference type="InterPro" id="IPR000086">
    <property type="entry name" value="NUDIX_hydrolase_dom"/>
</dbReference>
<evidence type="ECO:0000256" key="5">
    <source>
        <dbReference type="ARBA" id="ARBA00022801"/>
    </source>
</evidence>
<dbReference type="Proteomes" id="UP001354989">
    <property type="component" value="Chromosome"/>
</dbReference>
<dbReference type="Gene3D" id="3.90.79.10">
    <property type="entry name" value="Nucleoside Triphosphate Pyrophosphohydrolase"/>
    <property type="match status" value="1"/>
</dbReference>
<keyword evidence="5" id="KW-0378">Hydrolase</keyword>
<evidence type="ECO:0000256" key="3">
    <source>
        <dbReference type="ARBA" id="ARBA00007275"/>
    </source>
</evidence>
<evidence type="ECO:0000256" key="6">
    <source>
        <dbReference type="ARBA" id="ARBA00032162"/>
    </source>
</evidence>
<dbReference type="PANTHER" id="PTHR11839:SF18">
    <property type="entry name" value="NUDIX HYDROLASE DOMAIN-CONTAINING PROTEIN"/>
    <property type="match status" value="1"/>
</dbReference>
<dbReference type="Pfam" id="PF00293">
    <property type="entry name" value="NUDIX"/>
    <property type="match status" value="1"/>
</dbReference>
<dbReference type="PROSITE" id="PS51462">
    <property type="entry name" value="NUDIX"/>
    <property type="match status" value="1"/>
</dbReference>
<keyword evidence="10" id="KW-1185">Reference proteome</keyword>
<evidence type="ECO:0000256" key="7">
    <source>
        <dbReference type="ARBA" id="ARBA00032272"/>
    </source>
</evidence>
<proteinExistence type="inferred from homology"/>
<comment type="catalytic activity">
    <reaction evidence="1">
        <text>GDP-alpha-D-mannose + H2O = alpha-D-mannose 1-phosphate + GMP + 2 H(+)</text>
        <dbReference type="Rhea" id="RHEA:27978"/>
        <dbReference type="ChEBI" id="CHEBI:15377"/>
        <dbReference type="ChEBI" id="CHEBI:15378"/>
        <dbReference type="ChEBI" id="CHEBI:57527"/>
        <dbReference type="ChEBI" id="CHEBI:58115"/>
        <dbReference type="ChEBI" id="CHEBI:58409"/>
    </reaction>
</comment>
<dbReference type="PROSITE" id="PS00893">
    <property type="entry name" value="NUDIX_BOX"/>
    <property type="match status" value="1"/>
</dbReference>
<dbReference type="EMBL" id="AP025292">
    <property type="protein sequence ID" value="BDC99742.1"/>
    <property type="molecule type" value="Genomic_DNA"/>
</dbReference>
<evidence type="ECO:0000256" key="4">
    <source>
        <dbReference type="ARBA" id="ARBA00016377"/>
    </source>
</evidence>
<dbReference type="RefSeq" id="WP_338396982.1">
    <property type="nucleotide sequence ID" value="NZ_AP025292.1"/>
</dbReference>
<protein>
    <recommendedName>
        <fullName evidence="4">GDP-mannose pyrophosphatase</fullName>
    </recommendedName>
    <alternativeName>
        <fullName evidence="6">GDP-mannose hydrolase</fullName>
    </alternativeName>
    <alternativeName>
        <fullName evidence="7">GDPMK</fullName>
    </alternativeName>
</protein>
<name>A0ABM7VFK1_9BACT</name>
<gene>
    <name evidence="9" type="ORF">PEPS_20230</name>
</gene>
<comment type="cofactor">
    <cofactor evidence="2">
        <name>Mg(2+)</name>
        <dbReference type="ChEBI" id="CHEBI:18420"/>
    </cofactor>
</comment>